<comment type="caution">
    <text evidence="1">The sequence shown here is derived from an EMBL/GenBank/DDBJ whole genome shotgun (WGS) entry which is preliminary data.</text>
</comment>
<accession>A0A0F9VXI1</accession>
<name>A0A0F9VXI1_9ZZZZ</name>
<gene>
    <name evidence="1" type="ORF">LCGC14_0430980</name>
</gene>
<reference evidence="1" key="1">
    <citation type="journal article" date="2015" name="Nature">
        <title>Complex archaea that bridge the gap between prokaryotes and eukaryotes.</title>
        <authorList>
            <person name="Spang A."/>
            <person name="Saw J.H."/>
            <person name="Jorgensen S.L."/>
            <person name="Zaremba-Niedzwiedzka K."/>
            <person name="Martijn J."/>
            <person name="Lind A.E."/>
            <person name="van Eijk R."/>
            <person name="Schleper C."/>
            <person name="Guy L."/>
            <person name="Ettema T.J."/>
        </authorList>
    </citation>
    <scope>NUCLEOTIDE SEQUENCE</scope>
</reference>
<organism evidence="1">
    <name type="scientific">marine sediment metagenome</name>
    <dbReference type="NCBI Taxonomy" id="412755"/>
    <lineage>
        <taxon>unclassified sequences</taxon>
        <taxon>metagenomes</taxon>
        <taxon>ecological metagenomes</taxon>
    </lineage>
</organism>
<evidence type="ECO:0000313" key="1">
    <source>
        <dbReference type="EMBL" id="KKN70403.1"/>
    </source>
</evidence>
<sequence>MLLLCVRCRKVKTHRRVDGRAVCDMCLLRDAKGGKVKDYSRLKKTYWNTRVGTP</sequence>
<dbReference type="AlphaFoldDB" id="A0A0F9VXI1"/>
<dbReference type="EMBL" id="LAZR01000403">
    <property type="protein sequence ID" value="KKN70403.1"/>
    <property type="molecule type" value="Genomic_DNA"/>
</dbReference>
<proteinExistence type="predicted"/>
<protein>
    <submittedName>
        <fullName evidence="1">Uncharacterized protein</fullName>
    </submittedName>
</protein>